<name>A0A423XJJ6_9PEZI</name>
<dbReference type="Proteomes" id="UP000285146">
    <property type="component" value="Unassembled WGS sequence"/>
</dbReference>
<feature type="region of interest" description="Disordered" evidence="1">
    <location>
        <begin position="39"/>
        <end position="74"/>
    </location>
</feature>
<protein>
    <submittedName>
        <fullName evidence="2">Uncharacterized protein</fullName>
    </submittedName>
</protein>
<gene>
    <name evidence="2" type="ORF">VPNG_02896</name>
</gene>
<sequence length="74" mass="8263">MGKKEVGFLIANCASTTNTSMSTPSLNKPAGKVSRHLNYAQPKQEWSPVTLDSRQRKQPQPSMNPLWRYTLTAS</sequence>
<proteinExistence type="predicted"/>
<reference evidence="2 3" key="1">
    <citation type="submission" date="2015-09" db="EMBL/GenBank/DDBJ databases">
        <title>Host preference determinants of Valsa canker pathogens revealed by comparative genomics.</title>
        <authorList>
            <person name="Yin Z."/>
            <person name="Huang L."/>
        </authorList>
    </citation>
    <scope>NUCLEOTIDE SEQUENCE [LARGE SCALE GENOMIC DNA]</scope>
    <source>
        <strain evidence="2 3">SXYLt</strain>
    </source>
</reference>
<dbReference type="InParanoid" id="A0A423XJJ6"/>
<evidence type="ECO:0000313" key="3">
    <source>
        <dbReference type="Proteomes" id="UP000285146"/>
    </source>
</evidence>
<accession>A0A423XJJ6</accession>
<organism evidence="2 3">
    <name type="scientific">Cytospora leucostoma</name>
    <dbReference type="NCBI Taxonomy" id="1230097"/>
    <lineage>
        <taxon>Eukaryota</taxon>
        <taxon>Fungi</taxon>
        <taxon>Dikarya</taxon>
        <taxon>Ascomycota</taxon>
        <taxon>Pezizomycotina</taxon>
        <taxon>Sordariomycetes</taxon>
        <taxon>Sordariomycetidae</taxon>
        <taxon>Diaporthales</taxon>
        <taxon>Cytosporaceae</taxon>
        <taxon>Cytospora</taxon>
    </lineage>
</organism>
<dbReference type="AlphaFoldDB" id="A0A423XJJ6"/>
<evidence type="ECO:0000313" key="2">
    <source>
        <dbReference type="EMBL" id="ROW16507.1"/>
    </source>
</evidence>
<dbReference type="EMBL" id="LKEB01000005">
    <property type="protein sequence ID" value="ROW16507.1"/>
    <property type="molecule type" value="Genomic_DNA"/>
</dbReference>
<evidence type="ECO:0000256" key="1">
    <source>
        <dbReference type="SAM" id="MobiDB-lite"/>
    </source>
</evidence>
<keyword evidence="3" id="KW-1185">Reference proteome</keyword>
<comment type="caution">
    <text evidence="2">The sequence shown here is derived from an EMBL/GenBank/DDBJ whole genome shotgun (WGS) entry which is preliminary data.</text>
</comment>